<proteinExistence type="predicted"/>
<dbReference type="OrthoDB" id="642106at2759"/>
<evidence type="ECO:0000256" key="1">
    <source>
        <dbReference type="ARBA" id="ARBA00022737"/>
    </source>
</evidence>
<feature type="region of interest" description="Disordered" evidence="2">
    <location>
        <begin position="146"/>
        <end position="167"/>
    </location>
</feature>
<keyword evidence="5" id="KW-1185">Reference proteome</keyword>
<dbReference type="InterPro" id="IPR004146">
    <property type="entry name" value="DC1"/>
</dbReference>
<dbReference type="KEGG" id="sbi:8060930"/>
<dbReference type="eggNOG" id="ENOG502R4IV">
    <property type="taxonomic scope" value="Eukaryota"/>
</dbReference>
<sequence length="269" mass="28808">MGAFLSVYGHGHPSHPEHCARFNRVDRNKSPPSPCRMCKLNVETGAAAYRCSDPDGCAVVLHEACYRRPWTLKRHFGHPQHRLTLGADTRAGLSCSLCAQPLGTPTVAYSCADSKCAGFSAHPRCCNNLPRSITTPPDLHEHTKLVLRRPSSAPGGKNGGNSSEARPRRTCLKCGKTATTAGRKAAPWSYQCTKCAGVEYCLACVLGNGDDTVRCCCCLPCCDVDPAAVHCVGHLAGALFCGFLSGMGCPGIPAQPYTRDMEPTPKYRT</sequence>
<evidence type="ECO:0000256" key="2">
    <source>
        <dbReference type="SAM" id="MobiDB-lite"/>
    </source>
</evidence>
<gene>
    <name evidence="4" type="ORF">SORBI_3007G189300</name>
</gene>
<dbReference type="InParanoid" id="C5YHP0"/>
<evidence type="ECO:0000313" key="5">
    <source>
        <dbReference type="Proteomes" id="UP000000768"/>
    </source>
</evidence>
<dbReference type="HOGENOM" id="CLU_101973_0_0_1"/>
<protein>
    <recommendedName>
        <fullName evidence="3">DC1 domain-containing protein</fullName>
    </recommendedName>
</protein>
<feature type="domain" description="DC1" evidence="3">
    <location>
        <begin position="77"/>
        <end position="125"/>
    </location>
</feature>
<dbReference type="EMBL" id="CM000766">
    <property type="protein sequence ID" value="EES14173.1"/>
    <property type="molecule type" value="Genomic_DNA"/>
</dbReference>
<accession>C5YHP0</accession>
<dbReference type="SUPFAM" id="SSF57889">
    <property type="entry name" value="Cysteine-rich domain"/>
    <property type="match status" value="1"/>
</dbReference>
<dbReference type="AlphaFoldDB" id="C5YHP0"/>
<organism evidence="4 5">
    <name type="scientific">Sorghum bicolor</name>
    <name type="common">Sorghum</name>
    <name type="synonym">Sorghum vulgare</name>
    <dbReference type="NCBI Taxonomy" id="4558"/>
    <lineage>
        <taxon>Eukaryota</taxon>
        <taxon>Viridiplantae</taxon>
        <taxon>Streptophyta</taxon>
        <taxon>Embryophyta</taxon>
        <taxon>Tracheophyta</taxon>
        <taxon>Spermatophyta</taxon>
        <taxon>Magnoliopsida</taxon>
        <taxon>Liliopsida</taxon>
        <taxon>Poales</taxon>
        <taxon>Poaceae</taxon>
        <taxon>PACMAD clade</taxon>
        <taxon>Panicoideae</taxon>
        <taxon>Andropogonodae</taxon>
        <taxon>Andropogoneae</taxon>
        <taxon>Sorghinae</taxon>
        <taxon>Sorghum</taxon>
    </lineage>
</organism>
<dbReference type="OMA" id="HPRCGNL"/>
<keyword evidence="1" id="KW-0677">Repeat</keyword>
<name>C5YHP0_SORBI</name>
<reference evidence="4 5" key="1">
    <citation type="journal article" date="2009" name="Nature">
        <title>The Sorghum bicolor genome and the diversification of grasses.</title>
        <authorList>
            <person name="Paterson A.H."/>
            <person name="Bowers J.E."/>
            <person name="Bruggmann R."/>
            <person name="Dubchak I."/>
            <person name="Grimwood J."/>
            <person name="Gundlach H."/>
            <person name="Haberer G."/>
            <person name="Hellsten U."/>
            <person name="Mitros T."/>
            <person name="Poliakov A."/>
            <person name="Schmutz J."/>
            <person name="Spannagl M."/>
            <person name="Tang H."/>
            <person name="Wang X."/>
            <person name="Wicker T."/>
            <person name="Bharti A.K."/>
            <person name="Chapman J."/>
            <person name="Feltus F.A."/>
            <person name="Gowik U."/>
            <person name="Grigoriev I.V."/>
            <person name="Lyons E."/>
            <person name="Maher C.A."/>
            <person name="Martis M."/>
            <person name="Narechania A."/>
            <person name="Otillar R.P."/>
            <person name="Penning B.W."/>
            <person name="Salamov A.A."/>
            <person name="Wang Y."/>
            <person name="Zhang L."/>
            <person name="Carpita N.C."/>
            <person name="Freeling M."/>
            <person name="Gingle A.R."/>
            <person name="Hash C.T."/>
            <person name="Keller B."/>
            <person name="Klein P."/>
            <person name="Kresovich S."/>
            <person name="McCann M.C."/>
            <person name="Ming R."/>
            <person name="Peterson D.G."/>
            <person name="Mehboob-ur-Rahman"/>
            <person name="Ware D."/>
            <person name="Westhoff P."/>
            <person name="Mayer K.F."/>
            <person name="Messing J."/>
            <person name="Rokhsar D.S."/>
        </authorList>
    </citation>
    <scope>NUCLEOTIDE SEQUENCE [LARGE SCALE GENOMIC DNA]</scope>
    <source>
        <strain evidence="5">cv. BTx623</strain>
    </source>
</reference>
<dbReference type="Proteomes" id="UP000000768">
    <property type="component" value="Chromosome 7"/>
</dbReference>
<evidence type="ECO:0000313" key="4">
    <source>
        <dbReference type="EMBL" id="EES14173.1"/>
    </source>
</evidence>
<dbReference type="InterPro" id="IPR046349">
    <property type="entry name" value="C1-like_sf"/>
</dbReference>
<dbReference type="Gramene" id="EES14173">
    <property type="protein sequence ID" value="EES14173"/>
    <property type="gene ID" value="SORBI_3007G189300"/>
</dbReference>
<dbReference type="Pfam" id="PF03107">
    <property type="entry name" value="C1_2"/>
    <property type="match status" value="1"/>
</dbReference>
<evidence type="ECO:0000259" key="3">
    <source>
        <dbReference type="Pfam" id="PF03107"/>
    </source>
</evidence>
<reference evidence="5" key="2">
    <citation type="journal article" date="2018" name="Plant J.">
        <title>The Sorghum bicolor reference genome: improved assembly, gene annotations, a transcriptome atlas, and signatures of genome organization.</title>
        <authorList>
            <person name="McCormick R.F."/>
            <person name="Truong S.K."/>
            <person name="Sreedasyam A."/>
            <person name="Jenkins J."/>
            <person name="Shu S."/>
            <person name="Sims D."/>
            <person name="Kennedy M."/>
            <person name="Amirebrahimi M."/>
            <person name="Weers B.D."/>
            <person name="McKinley B."/>
            <person name="Mattison A."/>
            <person name="Morishige D.T."/>
            <person name="Grimwood J."/>
            <person name="Schmutz J."/>
            <person name="Mullet J.E."/>
        </authorList>
    </citation>
    <scope>NUCLEOTIDE SEQUENCE [LARGE SCALE GENOMIC DNA]</scope>
    <source>
        <strain evidence="5">cv. BTx623</strain>
    </source>
</reference>